<gene>
    <name evidence="2" type="ORF">CCAP1982_LOCUS6885</name>
</gene>
<evidence type="ECO:0000313" key="3">
    <source>
        <dbReference type="Proteomes" id="UP000606786"/>
    </source>
</evidence>
<name>A0A811UK33_CERCA</name>
<protein>
    <submittedName>
        <fullName evidence="2">(Mediterranean fruit fly) hypothetical protein</fullName>
    </submittedName>
</protein>
<evidence type="ECO:0000256" key="1">
    <source>
        <dbReference type="SAM" id="MobiDB-lite"/>
    </source>
</evidence>
<organism evidence="2 3">
    <name type="scientific">Ceratitis capitata</name>
    <name type="common">Mediterranean fruit fly</name>
    <name type="synonym">Tephritis capitata</name>
    <dbReference type="NCBI Taxonomy" id="7213"/>
    <lineage>
        <taxon>Eukaryota</taxon>
        <taxon>Metazoa</taxon>
        <taxon>Ecdysozoa</taxon>
        <taxon>Arthropoda</taxon>
        <taxon>Hexapoda</taxon>
        <taxon>Insecta</taxon>
        <taxon>Pterygota</taxon>
        <taxon>Neoptera</taxon>
        <taxon>Endopterygota</taxon>
        <taxon>Diptera</taxon>
        <taxon>Brachycera</taxon>
        <taxon>Muscomorpha</taxon>
        <taxon>Tephritoidea</taxon>
        <taxon>Tephritidae</taxon>
        <taxon>Ceratitis</taxon>
        <taxon>Ceratitis</taxon>
    </lineage>
</organism>
<accession>A0A811UK33</accession>
<dbReference type="Proteomes" id="UP000606786">
    <property type="component" value="Unassembled WGS sequence"/>
</dbReference>
<proteinExistence type="predicted"/>
<reference evidence="2" key="1">
    <citation type="submission" date="2020-11" db="EMBL/GenBank/DDBJ databases">
        <authorList>
            <person name="Whitehead M."/>
        </authorList>
    </citation>
    <scope>NUCLEOTIDE SEQUENCE</scope>
    <source>
        <strain evidence="2">EGII</strain>
    </source>
</reference>
<dbReference type="EMBL" id="CAJHJT010000012">
    <property type="protein sequence ID" value="CAD6998276.1"/>
    <property type="molecule type" value="Genomic_DNA"/>
</dbReference>
<dbReference type="AlphaFoldDB" id="A0A811UK33"/>
<feature type="region of interest" description="Disordered" evidence="1">
    <location>
        <begin position="40"/>
        <end position="61"/>
    </location>
</feature>
<keyword evidence="3" id="KW-1185">Reference proteome</keyword>
<evidence type="ECO:0000313" key="2">
    <source>
        <dbReference type="EMBL" id="CAD6998276.1"/>
    </source>
</evidence>
<comment type="caution">
    <text evidence="2">The sequence shown here is derived from an EMBL/GenBank/DDBJ whole genome shotgun (WGS) entry which is preliminary data.</text>
</comment>
<sequence length="61" mass="7050">MKLSFAFYLYAPVHRRYQHLAGCSFATRTLFCNALKCNQQSAASSRQPCATPLYSPFDWKR</sequence>